<comment type="caution">
    <text evidence="1">Lacks conserved residue(s) required for the propagation of feature annotation.</text>
</comment>
<dbReference type="SMART" id="SM00235">
    <property type="entry name" value="ZnMc"/>
    <property type="match status" value="1"/>
</dbReference>
<dbReference type="EnsemblMetazoa" id="XM_021047303.1">
    <property type="protein sequence ID" value="XP_020902962.1"/>
    <property type="gene ID" value="LOC110241447"/>
</dbReference>
<dbReference type="RefSeq" id="XP_020902962.1">
    <property type="nucleotide sequence ID" value="XM_021047303.1"/>
</dbReference>
<evidence type="ECO:0000256" key="1">
    <source>
        <dbReference type="PROSITE-ProRule" id="PRU01211"/>
    </source>
</evidence>
<feature type="active site" evidence="1">
    <location>
        <position position="71"/>
    </location>
</feature>
<keyword evidence="1 2" id="KW-0862">Zinc</keyword>
<dbReference type="GO" id="GO:0006508">
    <property type="term" value="P:proteolysis"/>
    <property type="evidence" value="ECO:0007669"/>
    <property type="project" value="UniProtKB-KW"/>
</dbReference>
<reference evidence="4" key="1">
    <citation type="submission" date="2022-11" db="UniProtKB">
        <authorList>
            <consortium name="EnsemblMetazoa"/>
        </authorList>
    </citation>
    <scope>IDENTIFICATION</scope>
</reference>
<dbReference type="AlphaFoldDB" id="A0A913XDV4"/>
<protein>
    <recommendedName>
        <fullName evidence="2">Metalloendopeptidase</fullName>
        <ecNumber evidence="2">3.4.24.-</ecNumber>
    </recommendedName>
</protein>
<name>A0A913XDV4_EXADI</name>
<dbReference type="KEGG" id="epa:110241447"/>
<dbReference type="PANTHER" id="PTHR10127">
    <property type="entry name" value="DISCOIDIN, CUB, EGF, LAMININ , AND ZINC METALLOPROTEASE DOMAIN CONTAINING"/>
    <property type="match status" value="1"/>
</dbReference>
<keyword evidence="1 2" id="KW-0482">Metalloprotease</keyword>
<keyword evidence="1 2" id="KW-0378">Hydrolase</keyword>
<proteinExistence type="predicted"/>
<dbReference type="GO" id="GO:0008270">
    <property type="term" value="F:zinc ion binding"/>
    <property type="evidence" value="ECO:0007669"/>
    <property type="project" value="UniProtKB-UniRule"/>
</dbReference>
<dbReference type="GO" id="GO:0004222">
    <property type="term" value="F:metalloendopeptidase activity"/>
    <property type="evidence" value="ECO:0007669"/>
    <property type="project" value="UniProtKB-UniRule"/>
</dbReference>
<dbReference type="InterPro" id="IPR006026">
    <property type="entry name" value="Peptidase_Metallo"/>
</dbReference>
<dbReference type="FunFam" id="3.40.390.10:FF:000139">
    <property type="entry name" value="Metalloendopeptidase"/>
    <property type="match status" value="1"/>
</dbReference>
<evidence type="ECO:0000313" key="4">
    <source>
        <dbReference type="EnsemblMetazoa" id="XP_020902962.1"/>
    </source>
</evidence>
<organism evidence="4 5">
    <name type="scientific">Exaiptasia diaphana</name>
    <name type="common">Tropical sea anemone</name>
    <name type="synonym">Aiptasia pulchella</name>
    <dbReference type="NCBI Taxonomy" id="2652724"/>
    <lineage>
        <taxon>Eukaryota</taxon>
        <taxon>Metazoa</taxon>
        <taxon>Cnidaria</taxon>
        <taxon>Anthozoa</taxon>
        <taxon>Hexacorallia</taxon>
        <taxon>Actiniaria</taxon>
        <taxon>Aiptasiidae</taxon>
        <taxon>Exaiptasia</taxon>
    </lineage>
</organism>
<dbReference type="Gene3D" id="3.40.390.10">
    <property type="entry name" value="Collagenase (Catalytic Domain)"/>
    <property type="match status" value="1"/>
</dbReference>
<sequence length="174" mass="19574">MSPFKGLIDSAIREFSTKTCVHFKEVSGSYSGDHIRLVGGGGCGSYVGRRGGGQNVYLGRGCEYVGVIIHEMMHALGVYHEQSRPDRDRYVEILWHNIQPGKEKNFRKYGHGQLDKLGLPYDTSSIMHYDRYLFSKSQKPTIVARGRPWIKLGGQLRGSMTSNDAREVNSLFNC</sequence>
<dbReference type="CDD" id="cd04280">
    <property type="entry name" value="ZnMc_astacin_like"/>
    <property type="match status" value="1"/>
</dbReference>
<evidence type="ECO:0000259" key="3">
    <source>
        <dbReference type="PROSITE" id="PS51864"/>
    </source>
</evidence>
<feature type="binding site" evidence="1">
    <location>
        <position position="74"/>
    </location>
    <ligand>
        <name>Zn(2+)</name>
        <dbReference type="ChEBI" id="CHEBI:29105"/>
        <note>catalytic</note>
    </ligand>
</feature>
<dbReference type="GeneID" id="110241447"/>
<feature type="binding site" evidence="1">
    <location>
        <position position="80"/>
    </location>
    <ligand>
        <name>Zn(2+)</name>
        <dbReference type="ChEBI" id="CHEBI:29105"/>
        <note>catalytic</note>
    </ligand>
</feature>
<dbReference type="OrthoDB" id="5957954at2759"/>
<dbReference type="EC" id="3.4.24.-" evidence="2"/>
<feature type="domain" description="Peptidase M12A" evidence="3">
    <location>
        <begin position="1"/>
        <end position="174"/>
    </location>
</feature>
<keyword evidence="1 2" id="KW-0479">Metal-binding</keyword>
<comment type="cofactor">
    <cofactor evidence="1 2">
        <name>Zn(2+)</name>
        <dbReference type="ChEBI" id="CHEBI:29105"/>
    </cofactor>
    <text evidence="1 2">Binds 1 zinc ion per subunit.</text>
</comment>
<evidence type="ECO:0000256" key="2">
    <source>
        <dbReference type="RuleBase" id="RU361183"/>
    </source>
</evidence>
<dbReference type="SUPFAM" id="SSF55486">
    <property type="entry name" value="Metalloproteases ('zincins'), catalytic domain"/>
    <property type="match status" value="1"/>
</dbReference>
<evidence type="ECO:0000313" key="5">
    <source>
        <dbReference type="Proteomes" id="UP000887567"/>
    </source>
</evidence>
<dbReference type="OMA" id="EILWHNI"/>
<dbReference type="Proteomes" id="UP000887567">
    <property type="component" value="Unplaced"/>
</dbReference>
<keyword evidence="1 2" id="KW-0645">Protease</keyword>
<accession>A0A913XDV4</accession>
<feature type="binding site" evidence="1">
    <location>
        <position position="70"/>
    </location>
    <ligand>
        <name>Zn(2+)</name>
        <dbReference type="ChEBI" id="CHEBI:29105"/>
        <note>catalytic</note>
    </ligand>
</feature>
<keyword evidence="5" id="KW-1185">Reference proteome</keyword>
<dbReference type="PRINTS" id="PR00480">
    <property type="entry name" value="ASTACIN"/>
</dbReference>
<dbReference type="PROSITE" id="PS51864">
    <property type="entry name" value="ASTACIN"/>
    <property type="match status" value="1"/>
</dbReference>
<dbReference type="InterPro" id="IPR001506">
    <property type="entry name" value="Peptidase_M12A"/>
</dbReference>
<dbReference type="InterPro" id="IPR024079">
    <property type="entry name" value="MetalloPept_cat_dom_sf"/>
</dbReference>
<dbReference type="InterPro" id="IPR034035">
    <property type="entry name" value="Astacin-like_dom"/>
</dbReference>
<dbReference type="PANTHER" id="PTHR10127:SF901">
    <property type="entry name" value="METALLOENDOPEPTIDASE"/>
    <property type="match status" value="1"/>
</dbReference>
<dbReference type="Pfam" id="PF01400">
    <property type="entry name" value="Astacin"/>
    <property type="match status" value="1"/>
</dbReference>